<gene>
    <name evidence="2" type="ORF">AVEN_32993_1</name>
</gene>
<evidence type="ECO:0000259" key="1">
    <source>
        <dbReference type="Pfam" id="PF03184"/>
    </source>
</evidence>
<protein>
    <recommendedName>
        <fullName evidence="1">DDE-1 domain-containing protein</fullName>
    </recommendedName>
</protein>
<feature type="domain" description="DDE-1" evidence="1">
    <location>
        <begin position="23"/>
        <end position="85"/>
    </location>
</feature>
<evidence type="ECO:0000313" key="3">
    <source>
        <dbReference type="Proteomes" id="UP000499080"/>
    </source>
</evidence>
<dbReference type="PANTHER" id="PTHR19303:SF16">
    <property type="entry name" value="JERKY PROTEIN HOMOLOG-LIKE"/>
    <property type="match status" value="1"/>
</dbReference>
<organism evidence="2 3">
    <name type="scientific">Araneus ventricosus</name>
    <name type="common">Orbweaver spider</name>
    <name type="synonym">Epeira ventricosa</name>
    <dbReference type="NCBI Taxonomy" id="182803"/>
    <lineage>
        <taxon>Eukaryota</taxon>
        <taxon>Metazoa</taxon>
        <taxon>Ecdysozoa</taxon>
        <taxon>Arthropoda</taxon>
        <taxon>Chelicerata</taxon>
        <taxon>Arachnida</taxon>
        <taxon>Araneae</taxon>
        <taxon>Araneomorphae</taxon>
        <taxon>Entelegynae</taxon>
        <taxon>Araneoidea</taxon>
        <taxon>Araneidae</taxon>
        <taxon>Araneus</taxon>
    </lineage>
</organism>
<accession>A0A4Y2INK5</accession>
<proteinExistence type="predicted"/>
<evidence type="ECO:0000313" key="2">
    <source>
        <dbReference type="EMBL" id="GBM79388.1"/>
    </source>
</evidence>
<dbReference type="GO" id="GO:0003677">
    <property type="term" value="F:DNA binding"/>
    <property type="evidence" value="ECO:0007669"/>
    <property type="project" value="TreeGrafter"/>
</dbReference>
<keyword evidence="3" id="KW-1185">Reference proteome</keyword>
<dbReference type="PANTHER" id="PTHR19303">
    <property type="entry name" value="TRANSPOSON"/>
    <property type="match status" value="1"/>
</dbReference>
<dbReference type="InterPro" id="IPR004875">
    <property type="entry name" value="DDE_SF_endonuclease_dom"/>
</dbReference>
<dbReference type="Proteomes" id="UP000499080">
    <property type="component" value="Unassembled WGS sequence"/>
</dbReference>
<dbReference type="Pfam" id="PF03184">
    <property type="entry name" value="DDE_1"/>
    <property type="match status" value="1"/>
</dbReference>
<comment type="caution">
    <text evidence="2">The sequence shown here is derived from an EMBL/GenBank/DDBJ whole genome shotgun (WGS) entry which is preliminary data.</text>
</comment>
<dbReference type="AlphaFoldDB" id="A0A4Y2INK5"/>
<dbReference type="GO" id="GO:0005634">
    <property type="term" value="C:nucleus"/>
    <property type="evidence" value="ECO:0007669"/>
    <property type="project" value="TreeGrafter"/>
</dbReference>
<name>A0A4Y2INK5_ARAVE</name>
<dbReference type="OrthoDB" id="6430169at2759"/>
<dbReference type="EMBL" id="BGPR01002817">
    <property type="protein sequence ID" value="GBM79388.1"/>
    <property type="molecule type" value="Genomic_DNA"/>
</dbReference>
<sequence length="98" mass="11169">MVQKTILFLKPVRHLSGKPFPADTKIVLILDNCTAHLYPEISAKDNVSVLFFPPNCTSLIQPMDMGILQALKWRYKSEFIKEMLSFFNGGETLFALYS</sequence>
<dbReference type="InterPro" id="IPR050863">
    <property type="entry name" value="CenT-Element_Derived"/>
</dbReference>
<reference evidence="2 3" key="1">
    <citation type="journal article" date="2019" name="Sci. Rep.">
        <title>Orb-weaving spider Araneus ventricosus genome elucidates the spidroin gene catalogue.</title>
        <authorList>
            <person name="Kono N."/>
            <person name="Nakamura H."/>
            <person name="Ohtoshi R."/>
            <person name="Moran D.A.P."/>
            <person name="Shinohara A."/>
            <person name="Yoshida Y."/>
            <person name="Fujiwara M."/>
            <person name="Mori M."/>
            <person name="Tomita M."/>
            <person name="Arakawa K."/>
        </authorList>
    </citation>
    <scope>NUCLEOTIDE SEQUENCE [LARGE SCALE GENOMIC DNA]</scope>
</reference>